<gene>
    <name evidence="1" type="ORF">AN640_02565</name>
</gene>
<dbReference type="EMBL" id="LJHD01000291">
    <property type="protein sequence ID" value="ONI38444.1"/>
    <property type="molecule type" value="Genomic_DNA"/>
</dbReference>
<dbReference type="Proteomes" id="UP000188637">
    <property type="component" value="Unassembled WGS sequence"/>
</dbReference>
<keyword evidence="2" id="KW-1185">Reference proteome</keyword>
<evidence type="ECO:0000313" key="2">
    <source>
        <dbReference type="Proteomes" id="UP000188637"/>
    </source>
</evidence>
<accession>A0ACC8X8L7</accession>
<proteinExistence type="predicted"/>
<comment type="caution">
    <text evidence="1">The sequence shown here is derived from an EMBL/GenBank/DDBJ whole genome shotgun (WGS) entry which is preliminary data.</text>
</comment>
<organism evidence="1 2">
    <name type="scientific">Candidatus Epulonipiscium fishelsonii</name>
    <dbReference type="NCBI Taxonomy" id="77094"/>
    <lineage>
        <taxon>Bacteria</taxon>
        <taxon>Bacillati</taxon>
        <taxon>Bacillota</taxon>
        <taxon>Clostridia</taxon>
        <taxon>Lachnospirales</taxon>
        <taxon>Lachnospiraceae</taxon>
        <taxon>Candidatus Epulonipiscium</taxon>
    </lineage>
</organism>
<protein>
    <submittedName>
        <fullName evidence="1">Citrate:H+ symporter</fullName>
    </submittedName>
</protein>
<name>A0ACC8X8L7_9FIRM</name>
<reference evidence="1" key="1">
    <citation type="submission" date="2016-08" db="EMBL/GenBank/DDBJ databases">
        <authorList>
            <person name="Ngugi D.K."/>
            <person name="Miyake S."/>
            <person name="Stingl U."/>
        </authorList>
    </citation>
    <scope>NUCLEOTIDE SEQUENCE</scope>
    <source>
        <strain evidence="1">SCG-D08WGA-EpuloA1</strain>
    </source>
</reference>
<sequence>MYLAIIGYLMIFVLVYLLLKGKTSPIILFIGLPLIAAALLGYSIKDIGQFAAGGVETTMNNAVLFIFSIMYFGLMNDAGMFDGLIDGLVKKAGTKVISVTIVTAIIGIIGHLDGSAATTALVTIPAMLPIYKKLNIRPTVLLAIIACGMGVMNLVPWGGPTARVATVLEMNANDVWKTVLPIQIVGIFATIGLAYILGKLEIKRGAGAAEGSEKIEKVEVKIDEKVLALKRPHLANINIGVTLIILILLMWDIIPSYVVFMIAFSVAMLINYPNIKDQNARFKAHAPSALSISATMIAAGIFVGVMNETGMLEAMASVLLGFVPEAMGKYIHIIMGILAAPIGIVLGTDAFFYGLLPVAIGVGNNYGVDPLNIAITMLIGKNLAVILSPAVAATFLAIGLAEVELKDHIKFTFKWVYGISLLMIVIAIITGVISL</sequence>
<evidence type="ECO:0000313" key="1">
    <source>
        <dbReference type="EMBL" id="ONI38444.1"/>
    </source>
</evidence>